<evidence type="ECO:0000259" key="9">
    <source>
        <dbReference type="Pfam" id="PF01769"/>
    </source>
</evidence>
<protein>
    <recommendedName>
        <fullName evidence="9">SLC41A/MgtE integral membrane domain-containing protein</fullName>
    </recommendedName>
</protein>
<keyword evidence="4 8" id="KW-0812">Transmembrane</keyword>
<dbReference type="AlphaFoldDB" id="A0A6B0SPJ6"/>
<gene>
    <name evidence="10" type="ORF">GRX66_13395</name>
</gene>
<dbReference type="EMBL" id="WUUU01000124">
    <property type="protein sequence ID" value="MXR21551.1"/>
    <property type="molecule type" value="Genomic_DNA"/>
</dbReference>
<keyword evidence="6 8" id="KW-1133">Transmembrane helix</keyword>
<proteinExistence type="inferred from homology"/>
<dbReference type="SUPFAM" id="SSF161093">
    <property type="entry name" value="MgtE membrane domain-like"/>
    <property type="match status" value="1"/>
</dbReference>
<keyword evidence="11" id="KW-1185">Reference proteome</keyword>
<feature type="domain" description="SLC41A/MgtE integral membrane" evidence="9">
    <location>
        <begin position="8"/>
        <end position="51"/>
    </location>
</feature>
<dbReference type="Proteomes" id="UP000471521">
    <property type="component" value="Unassembled WGS sequence"/>
</dbReference>
<keyword evidence="7 8" id="KW-0472">Membrane</keyword>
<comment type="subcellular location">
    <subcellularLocation>
        <location evidence="1">Membrane</location>
        <topology evidence="1">Multi-pass membrane protein</topology>
    </subcellularLocation>
</comment>
<keyword evidence="5" id="KW-0460">Magnesium</keyword>
<evidence type="ECO:0000256" key="2">
    <source>
        <dbReference type="ARBA" id="ARBA00009749"/>
    </source>
</evidence>
<comment type="caution">
    <text evidence="10">The sequence shown here is derived from an EMBL/GenBank/DDBJ whole genome shotgun (WGS) entry which is preliminary data.</text>
</comment>
<dbReference type="OrthoDB" id="86118at2157"/>
<dbReference type="Pfam" id="PF01769">
    <property type="entry name" value="MgtE"/>
    <property type="match status" value="1"/>
</dbReference>
<dbReference type="Gene3D" id="1.10.357.20">
    <property type="entry name" value="SLC41 divalent cation transporters, integral membrane domain"/>
    <property type="match status" value="1"/>
</dbReference>
<accession>A0A6B0SPJ6</accession>
<feature type="non-terminal residue" evidence="10">
    <location>
        <position position="1"/>
    </location>
</feature>
<evidence type="ECO:0000313" key="11">
    <source>
        <dbReference type="Proteomes" id="UP000471521"/>
    </source>
</evidence>
<dbReference type="GO" id="GO:0016020">
    <property type="term" value="C:membrane"/>
    <property type="evidence" value="ECO:0007669"/>
    <property type="project" value="UniProtKB-SubCell"/>
</dbReference>
<evidence type="ECO:0000256" key="1">
    <source>
        <dbReference type="ARBA" id="ARBA00004141"/>
    </source>
</evidence>
<evidence type="ECO:0000256" key="6">
    <source>
        <dbReference type="ARBA" id="ARBA00022989"/>
    </source>
</evidence>
<dbReference type="InterPro" id="IPR036739">
    <property type="entry name" value="SLC41_membr_dom_sf"/>
</dbReference>
<name>A0A6B0SPJ6_9EURY</name>
<comment type="similarity">
    <text evidence="2">Belongs to the SLC41A transporter family.</text>
</comment>
<keyword evidence="3" id="KW-0813">Transport</keyword>
<evidence type="ECO:0000313" key="10">
    <source>
        <dbReference type="EMBL" id="MXR21551.1"/>
    </source>
</evidence>
<evidence type="ECO:0000256" key="7">
    <source>
        <dbReference type="ARBA" id="ARBA00023136"/>
    </source>
</evidence>
<dbReference type="InterPro" id="IPR006667">
    <property type="entry name" value="SLC41_membr_dom"/>
</dbReference>
<evidence type="ECO:0000256" key="4">
    <source>
        <dbReference type="ARBA" id="ARBA00022692"/>
    </source>
</evidence>
<dbReference type="GO" id="GO:0008324">
    <property type="term" value="F:monoatomic cation transmembrane transporter activity"/>
    <property type="evidence" value="ECO:0007669"/>
    <property type="project" value="InterPro"/>
</dbReference>
<evidence type="ECO:0000256" key="5">
    <source>
        <dbReference type="ARBA" id="ARBA00022842"/>
    </source>
</evidence>
<reference evidence="10 11" key="1">
    <citation type="submission" date="2019-12" db="EMBL/GenBank/DDBJ databases">
        <title>Isolation and characterization of three novel carbon monoxide-oxidizing members of Halobacteria from salione crusts and soils.</title>
        <authorList>
            <person name="Myers M.R."/>
            <person name="King G.M."/>
        </authorList>
    </citation>
    <scope>NUCLEOTIDE SEQUENCE [LARGE SCALE GENOMIC DNA]</scope>
    <source>
        <strain evidence="10 11">PCN9</strain>
    </source>
</reference>
<sequence>PVVAGVLSGLGLTFVVIVTVFVGYRRGLNPDALAGPVVTTTGDVIGIATMLAGARIAIQAGVV</sequence>
<organism evidence="10 11">
    <name type="scientific">Halobacterium bonnevillei</name>
    <dbReference type="NCBI Taxonomy" id="2692200"/>
    <lineage>
        <taxon>Archaea</taxon>
        <taxon>Methanobacteriati</taxon>
        <taxon>Methanobacteriota</taxon>
        <taxon>Stenosarchaea group</taxon>
        <taxon>Halobacteria</taxon>
        <taxon>Halobacteriales</taxon>
        <taxon>Halobacteriaceae</taxon>
        <taxon>Halobacterium</taxon>
    </lineage>
</organism>
<dbReference type="RefSeq" id="WP_201293017.1">
    <property type="nucleotide sequence ID" value="NZ_WUUU01000124.1"/>
</dbReference>
<evidence type="ECO:0000256" key="3">
    <source>
        <dbReference type="ARBA" id="ARBA00022448"/>
    </source>
</evidence>
<evidence type="ECO:0000256" key="8">
    <source>
        <dbReference type="SAM" id="Phobius"/>
    </source>
</evidence>
<feature type="transmembrane region" description="Helical" evidence="8">
    <location>
        <begin position="6"/>
        <end position="24"/>
    </location>
</feature>